<organism evidence="1 2">
    <name type="scientific">Streptomyces drozdowiczii</name>
    <dbReference type="NCBI Taxonomy" id="202862"/>
    <lineage>
        <taxon>Bacteria</taxon>
        <taxon>Bacillati</taxon>
        <taxon>Actinomycetota</taxon>
        <taxon>Actinomycetes</taxon>
        <taxon>Kitasatosporales</taxon>
        <taxon>Streptomycetaceae</taxon>
        <taxon>Streptomyces</taxon>
    </lineage>
</organism>
<sequence>MTGCATASGRERSLRVAYPFWGADDIVHRQMKDTAAAYEKAVPGRRVELVPIPDQQGNFATKIELMQRSAPSAPDVVFQDTVMTNADVQAGYLQPLDRHLGRWRDWEQFDATARSATRADDGHVYGVLTGTDVRAVFYDKRVFAKAGLPTAWTPRSWADLLHAARTIRRRVPGVVPLNIYATKALGEATTTQGLLMLLYGTRDGFYDARNRTWTGDTPGLRETLAFVDTVFREGLGPTPQMSFNPTVRDKIVSEMLPAGEVGIALGEGSWTPKTWIKGGSAPWPGWTEHIGVVAMPTRTGPVPGDSGRVSLSGGWMLSIGGHSAVPDEAFRFITLATGRRRALQYAIENAQIPVRQDVLSDRAYLDSLPTNALFADLLRTTSFRPTQAAYLMVSSRAQIAMEDVMTGHATPAEAARAYASGLRDDLGDGQVKDRD</sequence>
<dbReference type="PANTHER" id="PTHR43649:SF14">
    <property type="entry name" value="BLR3389 PROTEIN"/>
    <property type="match status" value="1"/>
</dbReference>
<accession>A0ABY6Q169</accession>
<keyword evidence="2" id="KW-1185">Reference proteome</keyword>
<protein>
    <submittedName>
        <fullName evidence="1">Extracellular solute-binding protein</fullName>
    </submittedName>
</protein>
<evidence type="ECO:0000313" key="2">
    <source>
        <dbReference type="Proteomes" id="UP001164963"/>
    </source>
</evidence>
<reference evidence="1" key="1">
    <citation type="journal article" date="2022" name="Front. Microbiol.">
        <title>Mirubactin C rescues the lethal effect of cell wall biosynthesis mutations in Bacillus subtilis.</title>
        <authorList>
            <person name="Kepplinger B."/>
            <person name="Wen X."/>
            <person name="Tyler A.R."/>
            <person name="Kim B.Y."/>
            <person name="Brown J."/>
            <person name="Banks P."/>
            <person name="Dashti Y."/>
            <person name="Mackenzie E.S."/>
            <person name="Wills C."/>
            <person name="Kawai Y."/>
            <person name="Waldron K.J."/>
            <person name="Allenby N.E.E."/>
            <person name="Wu L.J."/>
            <person name="Hall M.J."/>
            <person name="Errington J."/>
        </authorList>
    </citation>
    <scope>NUCLEOTIDE SEQUENCE</scope>
    <source>
        <strain evidence="1">MDA8-470</strain>
    </source>
</reference>
<dbReference type="PANTHER" id="PTHR43649">
    <property type="entry name" value="ARABINOSE-BINDING PROTEIN-RELATED"/>
    <property type="match status" value="1"/>
</dbReference>
<dbReference type="RefSeq" id="WP_265546338.1">
    <property type="nucleotide sequence ID" value="NZ_CP098740.1"/>
</dbReference>
<dbReference type="InterPro" id="IPR050490">
    <property type="entry name" value="Bact_solute-bd_prot1"/>
</dbReference>
<evidence type="ECO:0000313" key="1">
    <source>
        <dbReference type="EMBL" id="UZK57871.1"/>
    </source>
</evidence>
<dbReference type="Pfam" id="PF01547">
    <property type="entry name" value="SBP_bac_1"/>
    <property type="match status" value="1"/>
</dbReference>
<dbReference type="SUPFAM" id="SSF53850">
    <property type="entry name" value="Periplasmic binding protein-like II"/>
    <property type="match status" value="1"/>
</dbReference>
<dbReference type="Gene3D" id="3.40.190.10">
    <property type="entry name" value="Periplasmic binding protein-like II"/>
    <property type="match status" value="2"/>
</dbReference>
<name>A0ABY6Q169_9ACTN</name>
<dbReference type="EMBL" id="CP098740">
    <property type="protein sequence ID" value="UZK57871.1"/>
    <property type="molecule type" value="Genomic_DNA"/>
</dbReference>
<gene>
    <name evidence="1" type="ORF">NEH16_30630</name>
</gene>
<dbReference type="InterPro" id="IPR006059">
    <property type="entry name" value="SBP"/>
</dbReference>
<dbReference type="Proteomes" id="UP001164963">
    <property type="component" value="Chromosome"/>
</dbReference>
<proteinExistence type="predicted"/>